<dbReference type="Pfam" id="PF01695">
    <property type="entry name" value="IstB_IS21"/>
    <property type="match status" value="1"/>
</dbReference>
<feature type="domain" description="Primosomal DnaI N-terminal" evidence="2">
    <location>
        <begin position="1"/>
        <end position="93"/>
    </location>
</feature>
<dbReference type="Gene3D" id="3.40.50.300">
    <property type="entry name" value="P-loop containing nucleotide triphosphate hydrolases"/>
    <property type="match status" value="1"/>
</dbReference>
<keyword evidence="4" id="KW-1185">Reference proteome</keyword>
<dbReference type="Proteomes" id="UP001597212">
    <property type="component" value="Unassembled WGS sequence"/>
</dbReference>
<dbReference type="InterPro" id="IPR027417">
    <property type="entry name" value="P-loop_NTPase"/>
</dbReference>
<dbReference type="PANTHER" id="PTHR30050:SF8">
    <property type="entry name" value="PRIMOSOMAL PROTEIN DNAI"/>
    <property type="match status" value="1"/>
</dbReference>
<dbReference type="InterPro" id="IPR009928">
    <property type="entry name" value="DnaI_N"/>
</dbReference>
<dbReference type="PANTHER" id="PTHR30050">
    <property type="entry name" value="CHROMOSOMAL REPLICATION INITIATOR PROTEIN DNAA"/>
    <property type="match status" value="1"/>
</dbReference>
<protein>
    <submittedName>
        <fullName evidence="3">Primosomal protein DnaI</fullName>
    </submittedName>
</protein>
<dbReference type="InterPro" id="IPR002611">
    <property type="entry name" value="IstB_ATP-bd"/>
</dbReference>
<proteinExistence type="predicted"/>
<evidence type="ECO:0000259" key="2">
    <source>
        <dbReference type="Pfam" id="PF07319"/>
    </source>
</evidence>
<gene>
    <name evidence="3" type="primary">dnaI</name>
    <name evidence="3" type="ORF">ACFQ5K_11160</name>
</gene>
<reference evidence="4" key="1">
    <citation type="journal article" date="2019" name="Int. J. Syst. Evol. Microbiol.">
        <title>The Global Catalogue of Microorganisms (GCM) 10K type strain sequencing project: providing services to taxonomists for standard genome sequencing and annotation.</title>
        <authorList>
            <consortium name="The Broad Institute Genomics Platform"/>
            <consortium name="The Broad Institute Genome Sequencing Center for Infectious Disease"/>
            <person name="Wu L."/>
            <person name="Ma J."/>
        </authorList>
    </citation>
    <scope>NUCLEOTIDE SEQUENCE [LARGE SCALE GENOMIC DNA]</scope>
    <source>
        <strain evidence="4">CCM 8912</strain>
    </source>
</reference>
<sequence length="307" mass="33515">MKPMKDELAKIMDQRQMTAEYRKMMQDAVADPDVQAFLKANQHQLAPDAVSRSAAKIYEFVTARDRLAAGDPLIAPGYQPQLVASNGLIDITYTATPEKVAQDAQAAQARLITALNMPKAIKSASLETYDPSDRSAALSAALDFTMGMAEAPDQFHKGLYLTGPFGVGKTYLLGAIANDLAKQGIASTMLHYPTFAVEMKGAIADNSVLAKTDRIKKAKVLMIDDIGAEAWSAWVRDEVLGVILQYRMQEELPTLFTSNKNMQELTAFLSGSETGKADEPVKAQRIMERVRFLAKEIAVGGPDRRNA</sequence>
<evidence type="ECO:0000313" key="3">
    <source>
        <dbReference type="EMBL" id="MFD1441935.1"/>
    </source>
</evidence>
<name>A0ABW4CZF1_9LACO</name>
<dbReference type="SUPFAM" id="SSF52540">
    <property type="entry name" value="P-loop containing nucleoside triphosphate hydrolases"/>
    <property type="match status" value="1"/>
</dbReference>
<accession>A0ABW4CZF1</accession>
<dbReference type="EMBL" id="JBHTOK010000077">
    <property type="protein sequence ID" value="MFD1441935.1"/>
    <property type="molecule type" value="Genomic_DNA"/>
</dbReference>
<comment type="caution">
    <text evidence="3">The sequence shown here is derived from an EMBL/GenBank/DDBJ whole genome shotgun (WGS) entry which is preliminary data.</text>
</comment>
<organism evidence="3 4">
    <name type="scientific">Lacticaseibacillus hegangensis</name>
    <dbReference type="NCBI Taxonomy" id="2486010"/>
    <lineage>
        <taxon>Bacteria</taxon>
        <taxon>Bacillati</taxon>
        <taxon>Bacillota</taxon>
        <taxon>Bacilli</taxon>
        <taxon>Lactobacillales</taxon>
        <taxon>Lactobacillaceae</taxon>
        <taxon>Lacticaseibacillus</taxon>
    </lineage>
</organism>
<dbReference type="NCBIfam" id="NF006505">
    <property type="entry name" value="PRK08939.1"/>
    <property type="match status" value="1"/>
</dbReference>
<evidence type="ECO:0000259" key="1">
    <source>
        <dbReference type="Pfam" id="PF01695"/>
    </source>
</evidence>
<dbReference type="RefSeq" id="WP_125755405.1">
    <property type="nucleotide sequence ID" value="NZ_JBHTOK010000077.1"/>
</dbReference>
<feature type="domain" description="IstB-like ATP-binding" evidence="1">
    <location>
        <begin position="108"/>
        <end position="270"/>
    </location>
</feature>
<dbReference type="CDD" id="cd00009">
    <property type="entry name" value="AAA"/>
    <property type="match status" value="1"/>
</dbReference>
<dbReference type="Pfam" id="PF07319">
    <property type="entry name" value="DnaI_N"/>
    <property type="match status" value="1"/>
</dbReference>
<evidence type="ECO:0000313" key="4">
    <source>
        <dbReference type="Proteomes" id="UP001597212"/>
    </source>
</evidence>